<evidence type="ECO:0000313" key="1">
    <source>
        <dbReference type="EMBL" id="TMR22097.1"/>
    </source>
</evidence>
<proteinExistence type="predicted"/>
<gene>
    <name evidence="1" type="ORF">ETD86_13085</name>
</gene>
<name>A0A5S4FMY8_9ACTN</name>
<sequence>MACPLCVRRFRRTRRTQVRQVSDMSEETFGQLLRRLRGRLPLREVARRARAGKSYIDDLERDRKWPSRAVVVALDRALEADGALIAAYDASEASVPISDVNPPTAEMGLLRNLGWGDNSDELGEAATKRRELLHIIAGLGATALTPSSEDLRQYFDVNPLVDTQTLNDWERACGSHLQALVTRPADVVHQDLDVDLRTVLLRAKMMADQFGPDHARTRDMARVVSAMSTLNANVLTRLGRHVEAERWWRTARQMADASDDLHLALGVRSTEAGHMLSAGESDAAAILDLIHTAAPIVARSPNSYGAALMELALAKTLSRLGRHGEAIATLERVSDQLATGRLEVTIMPRYWANQQLTYARAVVFSAAGKEAQFLDAQDQILAGNRDYQYPIIARLHAALCIVVCGGVEEGARNAAEVLADVPSTYRTHMIDRAGRMVIRAVPIDRQTRPEVRDLRSMLAIEA</sequence>
<comment type="caution">
    <text evidence="1">The sequence shown here is derived from an EMBL/GenBank/DDBJ whole genome shotgun (WGS) entry which is preliminary data.</text>
</comment>
<dbReference type="OrthoDB" id="3462308at2"/>
<dbReference type="Gene3D" id="1.10.260.40">
    <property type="entry name" value="lambda repressor-like DNA-binding domains"/>
    <property type="match status" value="1"/>
</dbReference>
<keyword evidence="2" id="KW-1185">Reference proteome</keyword>
<dbReference type="EMBL" id="VCKY01000034">
    <property type="protein sequence ID" value="TMR22097.1"/>
    <property type="molecule type" value="Genomic_DNA"/>
</dbReference>
<dbReference type="InterPro" id="IPR011990">
    <property type="entry name" value="TPR-like_helical_dom_sf"/>
</dbReference>
<evidence type="ECO:0000313" key="2">
    <source>
        <dbReference type="Proteomes" id="UP000309128"/>
    </source>
</evidence>
<reference evidence="1 2" key="1">
    <citation type="submission" date="2019-05" db="EMBL/GenBank/DDBJ databases">
        <title>Draft genome sequence of Nonomuraea turkmeniaca DSM 43926.</title>
        <authorList>
            <person name="Saricaoglu S."/>
            <person name="Isik K."/>
        </authorList>
    </citation>
    <scope>NUCLEOTIDE SEQUENCE [LARGE SCALE GENOMIC DNA]</scope>
    <source>
        <strain evidence="1 2">DSM 43926</strain>
    </source>
</reference>
<dbReference type="SUPFAM" id="SSF47413">
    <property type="entry name" value="lambda repressor-like DNA-binding domains"/>
    <property type="match status" value="1"/>
</dbReference>
<dbReference type="Proteomes" id="UP000309128">
    <property type="component" value="Unassembled WGS sequence"/>
</dbReference>
<accession>A0A5S4FMY8</accession>
<dbReference type="Gene3D" id="1.25.40.10">
    <property type="entry name" value="Tetratricopeptide repeat domain"/>
    <property type="match status" value="1"/>
</dbReference>
<protein>
    <submittedName>
        <fullName evidence="1">Helix-turn-helix domain-containing protein</fullName>
    </submittedName>
</protein>
<dbReference type="AlphaFoldDB" id="A0A5S4FMY8"/>
<organism evidence="1 2">
    <name type="scientific">Nonomuraea turkmeniaca</name>
    <dbReference type="NCBI Taxonomy" id="103838"/>
    <lineage>
        <taxon>Bacteria</taxon>
        <taxon>Bacillati</taxon>
        <taxon>Actinomycetota</taxon>
        <taxon>Actinomycetes</taxon>
        <taxon>Streptosporangiales</taxon>
        <taxon>Streptosporangiaceae</taxon>
        <taxon>Nonomuraea</taxon>
    </lineage>
</organism>
<dbReference type="InterPro" id="IPR010982">
    <property type="entry name" value="Lambda_DNA-bd_dom_sf"/>
</dbReference>
<dbReference type="GO" id="GO:0003677">
    <property type="term" value="F:DNA binding"/>
    <property type="evidence" value="ECO:0007669"/>
    <property type="project" value="InterPro"/>
</dbReference>
<dbReference type="Pfam" id="PF13560">
    <property type="entry name" value="HTH_31"/>
    <property type="match status" value="1"/>
</dbReference>